<keyword evidence="2" id="KW-1185">Reference proteome</keyword>
<organism evidence="1 2">
    <name type="scientific">Cellulomonas chitinilytica</name>
    <dbReference type="NCBI Taxonomy" id="398759"/>
    <lineage>
        <taxon>Bacteria</taxon>
        <taxon>Bacillati</taxon>
        <taxon>Actinomycetota</taxon>
        <taxon>Actinomycetes</taxon>
        <taxon>Micrococcales</taxon>
        <taxon>Cellulomonadaceae</taxon>
        <taxon>Cellulomonas</taxon>
    </lineage>
</organism>
<dbReference type="PANTHER" id="PTHR43649:SF14">
    <property type="entry name" value="BLR3389 PROTEIN"/>
    <property type="match status" value="1"/>
</dbReference>
<evidence type="ECO:0000313" key="1">
    <source>
        <dbReference type="EMBL" id="GIG23267.1"/>
    </source>
</evidence>
<protein>
    <submittedName>
        <fullName evidence="1">Sugar ABC transporter substrate-binding protein</fullName>
    </submittedName>
</protein>
<dbReference type="Pfam" id="PF01547">
    <property type="entry name" value="SBP_bac_1"/>
    <property type="match status" value="1"/>
</dbReference>
<evidence type="ECO:0000313" key="2">
    <source>
        <dbReference type="Proteomes" id="UP000632740"/>
    </source>
</evidence>
<accession>A0A919P6Y7</accession>
<reference evidence="1" key="1">
    <citation type="submission" date="2021-01" db="EMBL/GenBank/DDBJ databases">
        <title>Whole genome shotgun sequence of Cellulomonas chitinilytica NBRC 110799.</title>
        <authorList>
            <person name="Komaki H."/>
            <person name="Tamura T."/>
        </authorList>
    </citation>
    <scope>NUCLEOTIDE SEQUENCE</scope>
    <source>
        <strain evidence="1">NBRC 110799</strain>
    </source>
</reference>
<dbReference type="PANTHER" id="PTHR43649">
    <property type="entry name" value="ARABINOSE-BINDING PROTEIN-RELATED"/>
    <property type="match status" value="1"/>
</dbReference>
<dbReference type="Proteomes" id="UP000632740">
    <property type="component" value="Unassembled WGS sequence"/>
</dbReference>
<dbReference type="Gene3D" id="3.40.190.10">
    <property type="entry name" value="Periplasmic binding protein-like II"/>
    <property type="match status" value="1"/>
</dbReference>
<dbReference type="SUPFAM" id="SSF53850">
    <property type="entry name" value="Periplasmic binding protein-like II"/>
    <property type="match status" value="1"/>
</dbReference>
<comment type="caution">
    <text evidence="1">The sequence shown here is derived from an EMBL/GenBank/DDBJ whole genome shotgun (WGS) entry which is preliminary data.</text>
</comment>
<dbReference type="InterPro" id="IPR050490">
    <property type="entry name" value="Bact_solute-bd_prot1"/>
</dbReference>
<gene>
    <name evidence="1" type="ORF">Cch01nite_39910</name>
</gene>
<dbReference type="EMBL" id="BONK01000017">
    <property type="protein sequence ID" value="GIG23267.1"/>
    <property type="molecule type" value="Genomic_DNA"/>
</dbReference>
<dbReference type="InterPro" id="IPR006059">
    <property type="entry name" value="SBP"/>
</dbReference>
<name>A0A919P6Y7_9CELL</name>
<proteinExistence type="predicted"/>
<dbReference type="AlphaFoldDB" id="A0A919P6Y7"/>
<sequence>MTDPRRTMQNTKEWSMTRTTTWRRKATGLTAGIAVAALALTACSSGGGGDEATTAAVSQADIDKAMQTPTTLTFWTWVPDIQKEVDLFEKAYPQIKVEVVNVGQGADHYKKMRSALQSGKGAPDVTQIEFQHVQSFALGDNLLDLTPYIPADTKDDYVPWVWKQVLSTDGSKIWSIPQDSGPMGILYRDDIFQAAGVQVPATWDDFATAAQTIHTANPSTYITNLPGNDMGQFTGMMWQIGARPFGWDGDKTVTIDVNSDKAQQLAQYWQDLIQKDLVSVDPDFTDTWYQGLANGKYASWSPAAAWGPVFLQGTAESTSGLWRAAQVPQWEAGGDPVSANWGGSSDAVLKSTKNPIAAAQFALWLNHDPSSTLMMANEQFLFPTTNDTLASPEFADQKSEFYGGQEVNKLFAEISTTVPEDFGWLPFMDYAYSAGQETVGKAIADKGDVVGALKAWQDDLVGYAKQQGFTVK</sequence>